<sequence>MDRLIAPQMQRKRKSLNFSKSGMIIPSPEMREKSRKVGKTASRSRFCPLERTDPNQYSRVDWQTLLAVRLVGAIPVDRDGIFTWGQLRWIPKRLRIAPAMILRGEHV</sequence>
<dbReference type="Proteomes" id="UP000233551">
    <property type="component" value="Unassembled WGS sequence"/>
</dbReference>
<proteinExistence type="predicted"/>
<evidence type="ECO:0000256" key="1">
    <source>
        <dbReference type="SAM" id="MobiDB-lite"/>
    </source>
</evidence>
<gene>
    <name evidence="2" type="ORF">CRG98_006428</name>
</gene>
<keyword evidence="3" id="KW-1185">Reference proteome</keyword>
<name>A0A2I0KXH9_PUNGR</name>
<comment type="caution">
    <text evidence="2">The sequence shown here is derived from an EMBL/GenBank/DDBJ whole genome shotgun (WGS) entry which is preliminary data.</text>
</comment>
<feature type="region of interest" description="Disordered" evidence="1">
    <location>
        <begin position="17"/>
        <end position="50"/>
    </location>
</feature>
<organism evidence="2 3">
    <name type="scientific">Punica granatum</name>
    <name type="common">Pomegranate</name>
    <dbReference type="NCBI Taxonomy" id="22663"/>
    <lineage>
        <taxon>Eukaryota</taxon>
        <taxon>Viridiplantae</taxon>
        <taxon>Streptophyta</taxon>
        <taxon>Embryophyta</taxon>
        <taxon>Tracheophyta</taxon>
        <taxon>Spermatophyta</taxon>
        <taxon>Magnoliopsida</taxon>
        <taxon>eudicotyledons</taxon>
        <taxon>Gunneridae</taxon>
        <taxon>Pentapetalae</taxon>
        <taxon>rosids</taxon>
        <taxon>malvids</taxon>
        <taxon>Myrtales</taxon>
        <taxon>Lythraceae</taxon>
        <taxon>Punica</taxon>
    </lineage>
</organism>
<accession>A0A2I0KXH9</accession>
<dbReference type="EMBL" id="PGOL01000283">
    <property type="protein sequence ID" value="PKI73182.1"/>
    <property type="molecule type" value="Genomic_DNA"/>
</dbReference>
<dbReference type="AlphaFoldDB" id="A0A2I0KXH9"/>
<reference evidence="2 3" key="1">
    <citation type="submission" date="2017-11" db="EMBL/GenBank/DDBJ databases">
        <title>De-novo sequencing of pomegranate (Punica granatum L.) genome.</title>
        <authorList>
            <person name="Akparov Z."/>
            <person name="Amiraslanov A."/>
            <person name="Hajiyeva S."/>
            <person name="Abbasov M."/>
            <person name="Kaur K."/>
            <person name="Hamwieh A."/>
            <person name="Solovyev V."/>
            <person name="Salamov A."/>
            <person name="Braich B."/>
            <person name="Kosarev P."/>
            <person name="Mahmoud A."/>
            <person name="Hajiyev E."/>
            <person name="Babayeva S."/>
            <person name="Izzatullayeva V."/>
            <person name="Mammadov A."/>
            <person name="Mammadov A."/>
            <person name="Sharifova S."/>
            <person name="Ojaghi J."/>
            <person name="Eynullazada K."/>
            <person name="Bayramov B."/>
            <person name="Abdulazimova A."/>
            <person name="Shahmuradov I."/>
        </authorList>
    </citation>
    <scope>NUCLEOTIDE SEQUENCE [LARGE SCALE GENOMIC DNA]</scope>
    <source>
        <strain evidence="3">cv. AG2017</strain>
        <tissue evidence="2">Leaf</tissue>
    </source>
</reference>
<evidence type="ECO:0000313" key="2">
    <source>
        <dbReference type="EMBL" id="PKI73182.1"/>
    </source>
</evidence>
<protein>
    <submittedName>
        <fullName evidence="2">Uncharacterized protein</fullName>
    </submittedName>
</protein>
<evidence type="ECO:0000313" key="3">
    <source>
        <dbReference type="Proteomes" id="UP000233551"/>
    </source>
</evidence>